<evidence type="ECO:0000256" key="1">
    <source>
        <dbReference type="SAM" id="MobiDB-lite"/>
    </source>
</evidence>
<gene>
    <name evidence="2" type="ORF">FNF29_07223</name>
</gene>
<protein>
    <submittedName>
        <fullName evidence="2">Uncharacterized protein</fullName>
    </submittedName>
</protein>
<comment type="caution">
    <text evidence="2">The sequence shown here is derived from an EMBL/GenBank/DDBJ whole genome shotgun (WGS) entry which is preliminary data.</text>
</comment>
<feature type="compositionally biased region" description="Acidic residues" evidence="1">
    <location>
        <begin position="427"/>
        <end position="463"/>
    </location>
</feature>
<feature type="region of interest" description="Disordered" evidence="1">
    <location>
        <begin position="47"/>
        <end position="92"/>
    </location>
</feature>
<organism evidence="2 3">
    <name type="scientific">Cafeteria roenbergensis</name>
    <name type="common">Marine flagellate</name>
    <dbReference type="NCBI Taxonomy" id="33653"/>
    <lineage>
        <taxon>Eukaryota</taxon>
        <taxon>Sar</taxon>
        <taxon>Stramenopiles</taxon>
        <taxon>Bigyra</taxon>
        <taxon>Opalozoa</taxon>
        <taxon>Bicosoecida</taxon>
        <taxon>Cafeteriaceae</taxon>
        <taxon>Cafeteria</taxon>
    </lineage>
</organism>
<dbReference type="EMBL" id="VLTN01000063">
    <property type="protein sequence ID" value="KAA0147669.1"/>
    <property type="molecule type" value="Genomic_DNA"/>
</dbReference>
<sequence length="708" mass="75162">MFTKRSLKMYMFTSRKCALCEYVVEMVDRKLQNNPFVDWKPIASFVGEGGAGSETTVPRAPTPPRTDRPDSEPAPPPWRRPPPDPAQPATADELRMSNAQQTGVDALPGRDGTGPTSPVANLLQLEVAKDEGMPGTGSVPFTEPFNLDLADRLSAMSSSPKVAQLLLPRAMAADKDANPRTAFRNTLADQYSVGEREVPAAPLDLESIPSSRVPLKSSSIPGVARFKFPMLLQEAASASQQGQATLGTPSLLETEAISRATREASVTSHLEGLTRAETLLRVEARVKAALKLAKEQRSAARARAASRGATRQGLADLDEAAAHWADESAAGLASLLQLQAEPSFRSFSLGKHLGDISTPALDESMAAKQADAQQFAARFPSAAGASEGGDHAAPGTDAEGSEEAEGGHEQADAEGPEEAEGGHEQADAEGPEEAEGSQEQADAEGSAEAEGDTEQAGPEEEKETEPAERDEGGSDESGNSEGDIGDLARDRVLPASPREATAGAPSSASKLDQMLDSRASQITAAVENRQPEPSYGLGALDLLGEADDAADVLPADGEDAMFEPVRGSQQPRFDTGADGIAAASRRSQHANMVAGRAAQTGTGAADPAALDYVAAAPLPVVEHRLSPRDHFRLQHRLNRVTMFYKVYQHVMDALEDVCQGLLPRLTAKSCGPIYARAQLMTMWMQHGYQADEICTKMAMCMSRYFDVE</sequence>
<evidence type="ECO:0000313" key="2">
    <source>
        <dbReference type="EMBL" id="KAA0147669.1"/>
    </source>
</evidence>
<name>A0A5A8C549_CAFRO</name>
<keyword evidence="3" id="KW-1185">Reference proteome</keyword>
<feature type="compositionally biased region" description="Pro residues" evidence="1">
    <location>
        <begin position="72"/>
        <end position="86"/>
    </location>
</feature>
<dbReference type="Proteomes" id="UP000323011">
    <property type="component" value="Unassembled WGS sequence"/>
</dbReference>
<accession>A0A5A8C549</accession>
<reference evidence="2 3" key="1">
    <citation type="submission" date="2019-07" db="EMBL/GenBank/DDBJ databases">
        <title>Genomes of Cafeteria roenbergensis.</title>
        <authorList>
            <person name="Fischer M.G."/>
            <person name="Hackl T."/>
            <person name="Roman M."/>
        </authorList>
    </citation>
    <scope>NUCLEOTIDE SEQUENCE [LARGE SCALE GENOMIC DNA]</scope>
    <source>
        <strain evidence="2 3">BVI</strain>
    </source>
</reference>
<feature type="region of interest" description="Disordered" evidence="1">
    <location>
        <begin position="364"/>
        <end position="512"/>
    </location>
</feature>
<feature type="compositionally biased region" description="Low complexity" evidence="1">
    <location>
        <begin position="366"/>
        <end position="377"/>
    </location>
</feature>
<proteinExistence type="predicted"/>
<dbReference type="AlphaFoldDB" id="A0A5A8C549"/>
<evidence type="ECO:0000313" key="3">
    <source>
        <dbReference type="Proteomes" id="UP000323011"/>
    </source>
</evidence>